<dbReference type="InterPro" id="IPR001830">
    <property type="entry name" value="Glyco_trans_20"/>
</dbReference>
<dbReference type="GO" id="GO:0004805">
    <property type="term" value="F:trehalose-phosphatase activity"/>
    <property type="evidence" value="ECO:0007669"/>
    <property type="project" value="TreeGrafter"/>
</dbReference>
<keyword evidence="3" id="KW-0732">Signal</keyword>
<dbReference type="GO" id="GO:0005829">
    <property type="term" value="C:cytosol"/>
    <property type="evidence" value="ECO:0007669"/>
    <property type="project" value="TreeGrafter"/>
</dbReference>
<keyword evidence="1" id="KW-0597">Phosphoprotein</keyword>
<proteinExistence type="predicted"/>
<dbReference type="PANTHER" id="PTHR10788:SF15">
    <property type="entry name" value="TREHALOSE SYNTHASE COMPLEX REGULATORY SUBUNIT TPS3-RELATED"/>
    <property type="match status" value="1"/>
</dbReference>
<dbReference type="GO" id="GO:0005946">
    <property type="term" value="C:alpha,alpha-trehalose-phosphate synthase complex (UDP-forming)"/>
    <property type="evidence" value="ECO:0007669"/>
    <property type="project" value="TreeGrafter"/>
</dbReference>
<dbReference type="InterPro" id="IPR003337">
    <property type="entry name" value="Trehalose_PPase"/>
</dbReference>
<dbReference type="GO" id="GO:0005992">
    <property type="term" value="P:trehalose biosynthetic process"/>
    <property type="evidence" value="ECO:0007669"/>
    <property type="project" value="InterPro"/>
</dbReference>
<evidence type="ECO:0000313" key="4">
    <source>
        <dbReference type="EMBL" id="AAF73139.1"/>
    </source>
</evidence>
<name>Q9P918_PICAN</name>
<organism evidence="4">
    <name type="scientific">Pichia angusta</name>
    <name type="common">Yeast</name>
    <name type="synonym">Hansenula polymorpha</name>
    <dbReference type="NCBI Taxonomy" id="870730"/>
    <lineage>
        <taxon>Eukaryota</taxon>
        <taxon>Fungi</taxon>
        <taxon>Dikarya</taxon>
        <taxon>Ascomycota</taxon>
        <taxon>Saccharomycotina</taxon>
        <taxon>Pichiomycetes</taxon>
        <taxon>Pichiales</taxon>
        <taxon>Pichiaceae</taxon>
        <taxon>Ogataea</taxon>
    </lineage>
</organism>
<feature type="chain" id="PRO_5004335763" evidence="3">
    <location>
        <begin position="17"/>
        <end position="1030"/>
    </location>
</feature>
<sequence>MTILVASLFLPYTVHFEVQVKDKCVNNDTEFDDIAEPIRQPKTSASSKDKQLKDATNTTISLIKALAKNSSASNLSQTDLIDNRIQVISEDDDGETSVSTSNTDGANQNVSVQEFFFNNPKQPTLDEISQLKEASKSSPSVNVSTSTFIQPKSRVSTTKITVSSSVSEKQATKGPELLHSSLKVNRPGLSSRRSSSKVAKQALEKPLEREKDEYPPEHENAFLPDEDKVTPFGGFSKPDYHDLFIKDNVFATAPWRVVEFDKANGSLKNAIRVAAASDPETKFRWVGVLPIPSDVVPQTTKNNIAKELSEKYDSSVAFVDDVTFHGHYTSFSKEILWPIFHYQIPDNPKSNAFENHSWKHYEKLNRAVADQIVSQYREGDIVWVHDYHLMLVPKMIREKIPNAKIGFFLHVSFPSSEVFRCLAQRNNILEGLLGADCIAFQTEEYVRHFYQTCNRLLLADFDEYGIRYKDRVISVRGNPIGVDAELLNKRLQNNLCLNWRTLVRERWADKKLIVSRDKIDRIRGIKEKLLAYERFLNDNPERVSDTILILIYTKAKMEKDDDFETSIFNIAERINAKSSNISTDQPVIFLHQDIEFEQYLALLAEADLFIISTLREGMNLTSQEFVVAAQETHSPLIMSEFVGSAQVMTEGPLLTNPYDVKQVAENIKLGLEMSPEEKLQRWKKMYATILKHDSQSWVKNCIHDIETAFASNRKDCSSELTQLSQALFKEKYHSLPHPESKRLFIINLGNLVSKVNIPGSLINPVQHEYIMSTLFNLANDPNNIVYVFSFLKRSDLLRRYRRIGELGLIAENGGYIKLPNSNDWFTVIDENELTWMPTVIEVMNALCERLPGSFVEVEECTVRFHTENCSDVDRDHKLKLVGELITHVNELYSKEFNLHANLINGIVIVQEANLIVRALSFVMNQNSFDGHLRKIPSSSLTSPVSQPSDLTMSFKNQPQLKHNLGFVMAAGGNTPVDEEVFNYFNSLEFDIENKFTIRVGQDNSNSKAEEKLSGVNELFRILSTVIASDK</sequence>
<dbReference type="Pfam" id="PF00982">
    <property type="entry name" value="Glyco_transf_20"/>
    <property type="match status" value="1"/>
</dbReference>
<dbReference type="Pfam" id="PF02358">
    <property type="entry name" value="Trehalose_PPase"/>
    <property type="match status" value="1"/>
</dbReference>
<dbReference type="PhylomeDB" id="Q9P918"/>
<dbReference type="PANTHER" id="PTHR10788">
    <property type="entry name" value="TREHALOSE-6-PHOSPHATE SYNTHASE"/>
    <property type="match status" value="1"/>
</dbReference>
<dbReference type="AlphaFoldDB" id="Q9P918"/>
<dbReference type="SUPFAM" id="SSF56784">
    <property type="entry name" value="HAD-like"/>
    <property type="match status" value="1"/>
</dbReference>
<dbReference type="SUPFAM" id="SSF53756">
    <property type="entry name" value="UDP-Glycosyltransferase/glycogen phosphorylase"/>
    <property type="match status" value="1"/>
</dbReference>
<feature type="compositionally biased region" description="Low complexity" evidence="2">
    <location>
        <begin position="159"/>
        <end position="169"/>
    </location>
</feature>
<evidence type="ECO:0000256" key="2">
    <source>
        <dbReference type="SAM" id="MobiDB-lite"/>
    </source>
</evidence>
<dbReference type="GO" id="GO:0003825">
    <property type="term" value="F:alpha,alpha-trehalose-phosphate synthase (UDP-forming) activity"/>
    <property type="evidence" value="ECO:0007669"/>
    <property type="project" value="TreeGrafter"/>
</dbReference>
<gene>
    <name evidence="4" type="primary">TPS3</name>
</gene>
<dbReference type="FunFam" id="3.40.50.2000:FF:000099">
    <property type="entry name" value="Alpha,alpha-trehalose phosphate synthase subunit, putative"/>
    <property type="match status" value="1"/>
</dbReference>
<dbReference type="CDD" id="cd03788">
    <property type="entry name" value="GT20_TPS"/>
    <property type="match status" value="1"/>
</dbReference>
<dbReference type="Gene3D" id="3.40.50.2000">
    <property type="entry name" value="Glycogen Phosphorylase B"/>
    <property type="match status" value="2"/>
</dbReference>
<feature type="signal peptide" evidence="3">
    <location>
        <begin position="1"/>
        <end position="16"/>
    </location>
</feature>
<evidence type="ECO:0000256" key="3">
    <source>
        <dbReference type="SAM" id="SignalP"/>
    </source>
</evidence>
<dbReference type="InterPro" id="IPR036412">
    <property type="entry name" value="HAD-like_sf"/>
</dbReference>
<dbReference type="EMBL" id="AF148854">
    <property type="protein sequence ID" value="AAF73139.1"/>
    <property type="molecule type" value="Genomic_DNA"/>
</dbReference>
<feature type="compositionally biased region" description="Basic and acidic residues" evidence="2">
    <location>
        <begin position="202"/>
        <end position="227"/>
    </location>
</feature>
<dbReference type="CAZy" id="GT20">
    <property type="family name" value="Glycosyltransferase Family 20"/>
</dbReference>
<feature type="region of interest" description="Disordered" evidence="2">
    <location>
        <begin position="184"/>
        <end position="227"/>
    </location>
</feature>
<accession>Q9P918</accession>
<feature type="region of interest" description="Disordered" evidence="2">
    <location>
        <begin position="159"/>
        <end position="178"/>
    </location>
</feature>
<reference evidence="4" key="1">
    <citation type="submission" date="1999-05" db="EMBL/GenBank/DDBJ databases">
        <title>Trehalose phosphate synthase complex in Hansenula polymorpha.</title>
        <authorList>
            <person name="Parpinello G.P."/>
            <person name="Thomas D.Y."/>
        </authorList>
    </citation>
    <scope>NUCLEOTIDE SEQUENCE</scope>
    <source>
        <strain evidence="4">CBS4731</strain>
    </source>
</reference>
<evidence type="ECO:0000256" key="1">
    <source>
        <dbReference type="ARBA" id="ARBA00022553"/>
    </source>
</evidence>
<protein>
    <submittedName>
        <fullName evidence="4">Trehalose phosphate synthase subunit</fullName>
    </submittedName>
</protein>